<accession>E7GSG6</accession>
<proteinExistence type="predicted"/>
<name>E7GSG6_CLOS6</name>
<evidence type="ECO:0000313" key="2">
    <source>
        <dbReference type="Proteomes" id="UP000002970"/>
    </source>
</evidence>
<dbReference type="STRING" id="1512.GCA_900049235_04173"/>
<gene>
    <name evidence="1" type="ORF">HMPREF9474_03861</name>
</gene>
<dbReference type="Proteomes" id="UP000002970">
    <property type="component" value="Unassembled WGS sequence"/>
</dbReference>
<dbReference type="RefSeq" id="WP_003503770.1">
    <property type="nucleotide sequence ID" value="NZ_GL834317.1"/>
</dbReference>
<dbReference type="HOGENOM" id="CLU_1068362_0_0_9"/>
<organism evidence="1 2">
    <name type="scientific">Clostridium symbiosum (strain WAL-14163)</name>
    <dbReference type="NCBI Taxonomy" id="742740"/>
    <lineage>
        <taxon>Bacteria</taxon>
        <taxon>Bacillati</taxon>
        <taxon>Bacillota</taxon>
        <taxon>Clostridia</taxon>
        <taxon>Lachnospirales</taxon>
        <taxon>Lachnospiraceae</taxon>
        <taxon>Otoolea</taxon>
    </lineage>
</organism>
<dbReference type="AlphaFoldDB" id="E7GSG6"/>
<evidence type="ECO:0000313" key="1">
    <source>
        <dbReference type="EMBL" id="EGA92309.1"/>
    </source>
</evidence>
<protein>
    <submittedName>
        <fullName evidence="1">Uncharacterized protein</fullName>
    </submittedName>
</protein>
<reference evidence="1 2" key="1">
    <citation type="submission" date="2010-12" db="EMBL/GenBank/DDBJ databases">
        <title>The Genome Sequence of Clostridium symbiosum strain WAL-14163.</title>
        <authorList>
            <person name="Earl A."/>
            <person name="Ward D."/>
            <person name="Feldgarden M."/>
            <person name="Gevers D."/>
            <person name="Finegold S.M."/>
            <person name="Summanen P.H."/>
            <person name="Molitoris D.R."/>
            <person name="Vaisanen M.L."/>
            <person name="Daigneault M."/>
            <person name="Young S.K."/>
            <person name="Zeng Q."/>
            <person name="Gargeya S."/>
            <person name="Fitzgerald M."/>
            <person name="Haas B."/>
            <person name="Abouelleil A."/>
            <person name="Alvarado L."/>
            <person name="Arachchi H.M."/>
            <person name="Berlin A."/>
            <person name="Brown A."/>
            <person name="Chapman S.B."/>
            <person name="Chen Z."/>
            <person name="Dunbar C."/>
            <person name="Freedman E."/>
            <person name="Gearin G."/>
            <person name="Gellesch M."/>
            <person name="Goldberg J."/>
            <person name="Griggs A."/>
            <person name="Gujja S."/>
            <person name="Heilman E."/>
            <person name="Heiman D."/>
            <person name="Howarth C."/>
            <person name="Larson L."/>
            <person name="Lui A."/>
            <person name="MacDonald P.J.P."/>
            <person name="Mehta T."/>
            <person name="Montmayeur A."/>
            <person name="Murphy C."/>
            <person name="Neiman D."/>
            <person name="Pearson M."/>
            <person name="Priest M."/>
            <person name="Roberts A."/>
            <person name="Saif S."/>
            <person name="Shea T."/>
            <person name="Shenoy N."/>
            <person name="Sisk P."/>
            <person name="Stolte C."/>
            <person name="Sykes S."/>
            <person name="White J."/>
            <person name="Yandava C."/>
            <person name="Nusbaum C."/>
            <person name="Birren B."/>
        </authorList>
    </citation>
    <scope>NUCLEOTIDE SEQUENCE [LARGE SCALE GENOMIC DNA]</scope>
    <source>
        <strain evidence="1 2">WAL-14163</strain>
    </source>
</reference>
<keyword evidence="2" id="KW-1185">Reference proteome</keyword>
<comment type="caution">
    <text evidence="1">The sequence shown here is derived from an EMBL/GenBank/DDBJ whole genome shotgun (WGS) entry which is preliminary data.</text>
</comment>
<sequence length="260" mass="29293">MRDSIHIRASLAVLLIDDFTGKIITSPSLRVTACGGRKPVRKPEGFWVFLNLTSPETEVAVDGPCYYSERQTIALKELDSANPVVRLRLKPDRTYKLPKGTLCMTAVLPKLASLMVFNEQGSDYKKLLADYEKGSKEISLYQGGKEELEGKICCIMGKKETKECIRLGKPKDRDKGIYLLDQTLKDSYKKIGTKIYPVSYIKAQDAGEYFLPLSGGGRAEAEYICLFEQDGIIEEQKIVMKEGRGNRIRWDGPDVKKIKR</sequence>
<dbReference type="EMBL" id="ADLQ01000083">
    <property type="protein sequence ID" value="EGA92309.1"/>
    <property type="molecule type" value="Genomic_DNA"/>
</dbReference>